<feature type="compositionally biased region" description="Low complexity" evidence="16">
    <location>
        <begin position="16"/>
        <end position="37"/>
    </location>
</feature>
<feature type="active site" description="Proton donor/acceptor" evidence="12">
    <location>
        <position position="348"/>
    </location>
</feature>
<keyword evidence="18" id="KW-1185">Reference proteome</keyword>
<evidence type="ECO:0000313" key="18">
    <source>
        <dbReference type="Proteomes" id="UP000596660"/>
    </source>
</evidence>
<dbReference type="GO" id="GO:0071555">
    <property type="term" value="P:cell wall organization"/>
    <property type="evidence" value="ECO:0007669"/>
    <property type="project" value="UniProtKB-KW"/>
</dbReference>
<feature type="site" description="Interaction with galactose moiety of substrate glycoprotein" evidence="14">
    <location>
        <position position="284"/>
    </location>
</feature>
<dbReference type="CDD" id="cd00218">
    <property type="entry name" value="GlcAT-I"/>
    <property type="match status" value="1"/>
</dbReference>
<dbReference type="GO" id="GO:0046872">
    <property type="term" value="F:metal ion binding"/>
    <property type="evidence" value="ECO:0007669"/>
    <property type="project" value="UniProtKB-KW"/>
</dbReference>
<comment type="function">
    <text evidence="15">Involved in the synthesis of glucuronoxylan hemicellulose in secondary cell walls.</text>
</comment>
<dbReference type="PANTHER" id="PTHR10896">
    <property type="entry name" value="GALACTOSYLGALACTOSYLXYLOSYLPROTEIN 3-BETA-GLUCURONOSYLTRANSFERASE BETA-1,3-GLUCURONYLTRANSFERASE"/>
    <property type="match status" value="1"/>
</dbReference>
<keyword evidence="3" id="KW-0328">Glycosyltransferase</keyword>
<dbReference type="Pfam" id="PF03360">
    <property type="entry name" value="Glyco_transf_43"/>
    <property type="match status" value="1"/>
</dbReference>
<evidence type="ECO:0000256" key="4">
    <source>
        <dbReference type="ARBA" id="ARBA00022679"/>
    </source>
</evidence>
<dbReference type="GO" id="GO:0042285">
    <property type="term" value="F:xylosyltransferase activity"/>
    <property type="evidence" value="ECO:0007669"/>
    <property type="project" value="TreeGrafter"/>
</dbReference>
<keyword evidence="11 15" id="KW-0961">Cell wall biogenesis/degradation</keyword>
<comment type="cofactor">
    <cofactor evidence="13">
        <name>Mn(2+)</name>
        <dbReference type="ChEBI" id="CHEBI:29035"/>
    </cofactor>
</comment>
<evidence type="ECO:0000256" key="12">
    <source>
        <dbReference type="PIRSR" id="PIRSR605027-1"/>
    </source>
</evidence>
<keyword evidence="10" id="KW-0325">Glycoprotein</keyword>
<dbReference type="Proteomes" id="UP000596660">
    <property type="component" value="Unplaced"/>
</dbReference>
<keyword evidence="6 15" id="KW-0735">Signal-anchor</keyword>
<evidence type="ECO:0000256" key="2">
    <source>
        <dbReference type="ARBA" id="ARBA00007706"/>
    </source>
</evidence>
<reference evidence="17" key="1">
    <citation type="journal article" date="2017" name="Nature">
        <title>The genome of Chenopodium quinoa.</title>
        <authorList>
            <person name="Jarvis D.E."/>
            <person name="Ho Y.S."/>
            <person name="Lightfoot D.J."/>
            <person name="Schmoeckel S.M."/>
            <person name="Li B."/>
            <person name="Borm T.J.A."/>
            <person name="Ohyanagi H."/>
            <person name="Mineta K."/>
            <person name="Michell C.T."/>
            <person name="Saber N."/>
            <person name="Kharbatia N.M."/>
            <person name="Rupper R.R."/>
            <person name="Sharp A.R."/>
            <person name="Dally N."/>
            <person name="Boughton B.A."/>
            <person name="Woo Y.H."/>
            <person name="Gao G."/>
            <person name="Schijlen E.G.W.M."/>
            <person name="Guo X."/>
            <person name="Momin A.A."/>
            <person name="Negrao S."/>
            <person name="Al-Babili S."/>
            <person name="Gehring C."/>
            <person name="Roessner U."/>
            <person name="Jung C."/>
            <person name="Murphy K."/>
            <person name="Arold S.T."/>
            <person name="Gojobori T."/>
            <person name="van der Linden C.G."/>
            <person name="van Loo E.N."/>
            <person name="Jellen E.N."/>
            <person name="Maughan P.J."/>
            <person name="Tester M."/>
        </authorList>
    </citation>
    <scope>NUCLEOTIDE SEQUENCE [LARGE SCALE GENOMIC DNA]</scope>
    <source>
        <strain evidence="17">cv. PI 614886</strain>
    </source>
</reference>
<keyword evidence="5 15" id="KW-0812">Transmembrane</keyword>
<dbReference type="GO" id="GO:0015018">
    <property type="term" value="F:galactosylgalactosylxylosylprotein 3-beta-glucuronosyltransferase activity"/>
    <property type="evidence" value="ECO:0007669"/>
    <property type="project" value="InterPro"/>
</dbReference>
<name>A0A803MRC8_CHEQI</name>
<evidence type="ECO:0000256" key="1">
    <source>
        <dbReference type="ARBA" id="ARBA00004323"/>
    </source>
</evidence>
<evidence type="ECO:0000256" key="6">
    <source>
        <dbReference type="ARBA" id="ARBA00022968"/>
    </source>
</evidence>
<dbReference type="InterPro" id="IPR005027">
    <property type="entry name" value="Glyco_trans_43"/>
</dbReference>
<evidence type="ECO:0000256" key="15">
    <source>
        <dbReference type="RuleBase" id="RU363127"/>
    </source>
</evidence>
<evidence type="ECO:0000256" key="5">
    <source>
        <dbReference type="ARBA" id="ARBA00022692"/>
    </source>
</evidence>
<dbReference type="AlphaFoldDB" id="A0A803MRC8"/>
<keyword evidence="13" id="KW-0479">Metal-binding</keyword>
<dbReference type="RefSeq" id="XP_021718650.1">
    <property type="nucleotide sequence ID" value="XM_021862958.1"/>
</dbReference>
<keyword evidence="9 15" id="KW-0472">Membrane</keyword>
<evidence type="ECO:0000256" key="11">
    <source>
        <dbReference type="ARBA" id="ARBA00023316"/>
    </source>
</evidence>
<dbReference type="SUPFAM" id="SSF53448">
    <property type="entry name" value="Nucleotide-diphospho-sugar transferases"/>
    <property type="match status" value="1"/>
</dbReference>
<dbReference type="PANTHER" id="PTHR10896:SF65">
    <property type="entry name" value="GALACTOSYLGALACTOSYLXYLOSYLPROTEIN 3-BETA-GLUCURONOSYLTRANSFERASE 3"/>
    <property type="match status" value="1"/>
</dbReference>
<dbReference type="Gramene" id="AUR62033829-RA">
    <property type="protein sequence ID" value="AUR62033829-RA:cds"/>
    <property type="gene ID" value="AUR62033829"/>
</dbReference>
<keyword evidence="7 15" id="KW-1133">Transmembrane helix</keyword>
<dbReference type="GO" id="GO:0000139">
    <property type="term" value="C:Golgi membrane"/>
    <property type="evidence" value="ECO:0007669"/>
    <property type="project" value="UniProtKB-SubCell"/>
</dbReference>
<dbReference type="Gene3D" id="3.90.550.10">
    <property type="entry name" value="Spore Coat Polysaccharide Biosynthesis Protein SpsA, Chain A"/>
    <property type="match status" value="1"/>
</dbReference>
<feature type="binding site" evidence="13">
    <location>
        <position position="249"/>
    </location>
    <ligand>
        <name>Mn(2+)</name>
        <dbReference type="ChEBI" id="CHEBI:29035"/>
    </ligand>
</feature>
<evidence type="ECO:0000256" key="13">
    <source>
        <dbReference type="PIRSR" id="PIRSR605027-3"/>
    </source>
</evidence>
<dbReference type="GO" id="GO:0010417">
    <property type="term" value="P:glucuronoxylan biosynthetic process"/>
    <property type="evidence" value="ECO:0007669"/>
    <property type="project" value="TreeGrafter"/>
</dbReference>
<feature type="region of interest" description="Disordered" evidence="16">
    <location>
        <begin position="1"/>
        <end position="37"/>
    </location>
</feature>
<dbReference type="OrthoDB" id="675023at2759"/>
<proteinExistence type="inferred from homology"/>
<keyword evidence="4 15" id="KW-0808">Transferase</keyword>
<dbReference type="EnsemblPlants" id="AUR62033829-RA">
    <property type="protein sequence ID" value="AUR62033829-RA:cds"/>
    <property type="gene ID" value="AUR62033829"/>
</dbReference>
<gene>
    <name evidence="17" type="primary">LOC110686360</name>
</gene>
<dbReference type="EC" id="2.4.-.-" evidence="15"/>
<protein>
    <recommendedName>
        <fullName evidence="15">Glycosyltransferases</fullName>
        <ecNumber evidence="15">2.4.-.-</ecNumber>
    </recommendedName>
</protein>
<keyword evidence="8 15" id="KW-0333">Golgi apparatus</keyword>
<dbReference type="OMA" id="AFQAYFL"/>
<evidence type="ECO:0000256" key="3">
    <source>
        <dbReference type="ARBA" id="ARBA00022676"/>
    </source>
</evidence>
<accession>A0A803MRC8</accession>
<sequence>MASIRRTLSPANQDRSYQNGSSSSPFSSNSSSHKASNSSIFVKPRRIFAGIFLLRSSRRNQQHSWRRQFYRCLLCFLIGILLGIFPFGHIEEDDVRIHDFSFEIKSQVENNVKEKEMLRNEDSGVTAKMSEVEVKLDVVLAEKFDYQPRKLLIIVTPTYNRALQAYYMNRMSQVLKLVNPPVLWIVVEMSAQSPETASILRNTGVMYRHLVCHKNLTDIKDRGVEQRNAALEHIEKHKLDGIVYFADDDNIYSLELFESIRKVSRFGTWPVAMLAQSKNKAILEGPVCNESKVIGWHTNEKSKALRRFHVDMSGFAFNSTILWDPKRWRRPFLNPVRQLDTVKEGFQETTFIEQLVADESQMEGMPNDCGKIMNWHLHLDARGVAYPRGWLLQKNLDAVLSID</sequence>
<reference evidence="17" key="2">
    <citation type="submission" date="2021-03" db="UniProtKB">
        <authorList>
            <consortium name="EnsemblPlants"/>
        </authorList>
    </citation>
    <scope>IDENTIFICATION</scope>
</reference>
<evidence type="ECO:0000256" key="7">
    <source>
        <dbReference type="ARBA" id="ARBA00022989"/>
    </source>
</evidence>
<keyword evidence="13" id="KW-0464">Manganese</keyword>
<dbReference type="GO" id="GO:0009834">
    <property type="term" value="P:plant-type secondary cell wall biogenesis"/>
    <property type="evidence" value="ECO:0007669"/>
    <property type="project" value="TreeGrafter"/>
</dbReference>
<evidence type="ECO:0000256" key="14">
    <source>
        <dbReference type="PIRSR" id="PIRSR605027-4"/>
    </source>
</evidence>
<feature type="transmembrane region" description="Helical" evidence="15">
    <location>
        <begin position="69"/>
        <end position="88"/>
    </location>
</feature>
<evidence type="ECO:0000256" key="8">
    <source>
        <dbReference type="ARBA" id="ARBA00023034"/>
    </source>
</evidence>
<comment type="subcellular location">
    <subcellularLocation>
        <location evidence="1 15">Golgi apparatus membrane</location>
        <topology evidence="1 15">Single-pass type II membrane protein</topology>
    </subcellularLocation>
</comment>
<dbReference type="GeneID" id="110686360"/>
<evidence type="ECO:0000313" key="17">
    <source>
        <dbReference type="EnsemblPlants" id="AUR62033829-RA:cds"/>
    </source>
</evidence>
<evidence type="ECO:0000256" key="9">
    <source>
        <dbReference type="ARBA" id="ARBA00023136"/>
    </source>
</evidence>
<evidence type="ECO:0000256" key="16">
    <source>
        <dbReference type="SAM" id="MobiDB-lite"/>
    </source>
</evidence>
<dbReference type="KEGG" id="cqi:110686360"/>
<dbReference type="InterPro" id="IPR029044">
    <property type="entry name" value="Nucleotide-diphossugar_trans"/>
</dbReference>
<organism evidence="17 18">
    <name type="scientific">Chenopodium quinoa</name>
    <name type="common">Quinoa</name>
    <dbReference type="NCBI Taxonomy" id="63459"/>
    <lineage>
        <taxon>Eukaryota</taxon>
        <taxon>Viridiplantae</taxon>
        <taxon>Streptophyta</taxon>
        <taxon>Embryophyta</taxon>
        <taxon>Tracheophyta</taxon>
        <taxon>Spermatophyta</taxon>
        <taxon>Magnoliopsida</taxon>
        <taxon>eudicotyledons</taxon>
        <taxon>Gunneridae</taxon>
        <taxon>Pentapetalae</taxon>
        <taxon>Caryophyllales</taxon>
        <taxon>Chenopodiaceae</taxon>
        <taxon>Chenopodioideae</taxon>
        <taxon>Atripliceae</taxon>
        <taxon>Chenopodium</taxon>
    </lineage>
</organism>
<comment type="similarity">
    <text evidence="2 15">Belongs to the glycosyltransferase 43 family.</text>
</comment>
<evidence type="ECO:0000256" key="10">
    <source>
        <dbReference type="ARBA" id="ARBA00023180"/>
    </source>
</evidence>
<dbReference type="FunFam" id="3.90.550.10:FF:000064">
    <property type="entry name" value="Glycosyltransferases"/>
    <property type="match status" value="1"/>
</dbReference>